<evidence type="ECO:0000313" key="9">
    <source>
        <dbReference type="Proteomes" id="UP001457282"/>
    </source>
</evidence>
<dbReference type="EMBL" id="JBEDUW010000001">
    <property type="protein sequence ID" value="KAK9948016.1"/>
    <property type="molecule type" value="Genomic_DNA"/>
</dbReference>
<evidence type="ECO:0000256" key="6">
    <source>
        <dbReference type="RuleBase" id="RU363077"/>
    </source>
</evidence>
<evidence type="ECO:0000256" key="4">
    <source>
        <dbReference type="ARBA" id="ARBA00022989"/>
    </source>
</evidence>
<sequence>MADEAGGLSSPTRAYEKMVPEKVRLHMAVTALQFCYAGQHIILSAAVDMGVSKLVFPVYRNLTALLLLVPFAYFLERKDRPPLTLSLVVQFFFMGLIGITGNQILYLLGLENTSATFASAMENSVPAITFLMAALFGIEQVHLNRKDGIAKVLGTLLSVAGALVIVLYKGPTIYGSTPSTSQHLNQSDHFMFSLSGHVGETNWTLGCVYLIGHCLCWSTWIVLQAPVLKKYPARLTVSSYTSFFGILQCSAIAGILERDFQAWKVNSGVEVFAILYTGVMTSAIAFAIQIWAIERGGPVFVSVYLPLQTLLVAMMDSLILGEHFYLGGIIGAVLIIAGLYLVVWGKNEERKFCTKEELIQPLLSSSSR</sequence>
<evidence type="ECO:0000256" key="1">
    <source>
        <dbReference type="ARBA" id="ARBA00004141"/>
    </source>
</evidence>
<comment type="caution">
    <text evidence="8">The sequence shown here is derived from an EMBL/GenBank/DDBJ whole genome shotgun (WGS) entry which is preliminary data.</text>
</comment>
<name>A0AAW1YFM6_RUBAR</name>
<proteinExistence type="inferred from homology"/>
<reference evidence="8 9" key="1">
    <citation type="journal article" date="2023" name="G3 (Bethesda)">
        <title>A chromosome-length genome assembly and annotation of blackberry (Rubus argutus, cv. 'Hillquist').</title>
        <authorList>
            <person name="Bruna T."/>
            <person name="Aryal R."/>
            <person name="Dudchenko O."/>
            <person name="Sargent D.J."/>
            <person name="Mead D."/>
            <person name="Buti M."/>
            <person name="Cavallini A."/>
            <person name="Hytonen T."/>
            <person name="Andres J."/>
            <person name="Pham M."/>
            <person name="Weisz D."/>
            <person name="Mascagni F."/>
            <person name="Usai G."/>
            <person name="Natali L."/>
            <person name="Bassil N."/>
            <person name="Fernandez G.E."/>
            <person name="Lomsadze A."/>
            <person name="Armour M."/>
            <person name="Olukolu B."/>
            <person name="Poorten T."/>
            <person name="Britton C."/>
            <person name="Davik J."/>
            <person name="Ashrafi H."/>
            <person name="Aiden E.L."/>
            <person name="Borodovsky M."/>
            <person name="Worthington M."/>
        </authorList>
    </citation>
    <scope>NUCLEOTIDE SEQUENCE [LARGE SCALE GENOMIC DNA]</scope>
    <source>
        <strain evidence="8">PI 553951</strain>
    </source>
</reference>
<feature type="domain" description="EamA" evidence="7">
    <location>
        <begin position="33"/>
        <end position="166"/>
    </location>
</feature>
<feature type="transmembrane region" description="Helical" evidence="6">
    <location>
        <begin position="148"/>
        <end position="168"/>
    </location>
</feature>
<dbReference type="InterPro" id="IPR037185">
    <property type="entry name" value="EmrE-like"/>
</dbReference>
<feature type="transmembrane region" description="Helical" evidence="6">
    <location>
        <begin position="271"/>
        <end position="292"/>
    </location>
</feature>
<evidence type="ECO:0000313" key="8">
    <source>
        <dbReference type="EMBL" id="KAK9948016.1"/>
    </source>
</evidence>
<feature type="transmembrane region" description="Helical" evidence="6">
    <location>
        <begin position="235"/>
        <end position="256"/>
    </location>
</feature>
<feature type="transmembrane region" description="Helical" evidence="6">
    <location>
        <begin position="299"/>
        <end position="319"/>
    </location>
</feature>
<gene>
    <name evidence="8" type="ORF">M0R45_003607</name>
</gene>
<dbReference type="InterPro" id="IPR030184">
    <property type="entry name" value="WAT1-related"/>
</dbReference>
<evidence type="ECO:0000256" key="2">
    <source>
        <dbReference type="ARBA" id="ARBA00007635"/>
    </source>
</evidence>
<feature type="transmembrane region" description="Helical" evidence="6">
    <location>
        <begin position="115"/>
        <end position="136"/>
    </location>
</feature>
<protein>
    <recommendedName>
        <fullName evidence="6">WAT1-related protein</fullName>
    </recommendedName>
</protein>
<dbReference type="GO" id="GO:0022857">
    <property type="term" value="F:transmembrane transporter activity"/>
    <property type="evidence" value="ECO:0007669"/>
    <property type="project" value="InterPro"/>
</dbReference>
<dbReference type="Proteomes" id="UP001457282">
    <property type="component" value="Unassembled WGS sequence"/>
</dbReference>
<comment type="subcellular location">
    <subcellularLocation>
        <location evidence="1 6">Membrane</location>
        <topology evidence="1 6">Multi-pass membrane protein</topology>
    </subcellularLocation>
</comment>
<dbReference type="PANTHER" id="PTHR31218">
    <property type="entry name" value="WAT1-RELATED PROTEIN"/>
    <property type="match status" value="1"/>
</dbReference>
<feature type="transmembrane region" description="Helical" evidence="6">
    <location>
        <begin position="87"/>
        <end position="109"/>
    </location>
</feature>
<evidence type="ECO:0000256" key="5">
    <source>
        <dbReference type="ARBA" id="ARBA00023136"/>
    </source>
</evidence>
<feature type="domain" description="EamA" evidence="7">
    <location>
        <begin position="205"/>
        <end position="343"/>
    </location>
</feature>
<feature type="transmembrane region" description="Helical" evidence="6">
    <location>
        <begin position="58"/>
        <end position="75"/>
    </location>
</feature>
<comment type="similarity">
    <text evidence="2 6">Belongs to the drug/metabolite transporter (DMT) superfamily. Plant drug/metabolite exporter (P-DME) (TC 2.A.7.4) family.</text>
</comment>
<feature type="transmembrane region" description="Helical" evidence="6">
    <location>
        <begin position="325"/>
        <end position="345"/>
    </location>
</feature>
<keyword evidence="3 6" id="KW-0812">Transmembrane</keyword>
<organism evidence="8 9">
    <name type="scientific">Rubus argutus</name>
    <name type="common">Southern blackberry</name>
    <dbReference type="NCBI Taxonomy" id="59490"/>
    <lineage>
        <taxon>Eukaryota</taxon>
        <taxon>Viridiplantae</taxon>
        <taxon>Streptophyta</taxon>
        <taxon>Embryophyta</taxon>
        <taxon>Tracheophyta</taxon>
        <taxon>Spermatophyta</taxon>
        <taxon>Magnoliopsida</taxon>
        <taxon>eudicotyledons</taxon>
        <taxon>Gunneridae</taxon>
        <taxon>Pentapetalae</taxon>
        <taxon>rosids</taxon>
        <taxon>fabids</taxon>
        <taxon>Rosales</taxon>
        <taxon>Rosaceae</taxon>
        <taxon>Rosoideae</taxon>
        <taxon>Rosoideae incertae sedis</taxon>
        <taxon>Rubus</taxon>
    </lineage>
</organism>
<dbReference type="AlphaFoldDB" id="A0AAW1YFM6"/>
<dbReference type="SUPFAM" id="SSF103481">
    <property type="entry name" value="Multidrug resistance efflux transporter EmrE"/>
    <property type="match status" value="2"/>
</dbReference>
<evidence type="ECO:0000256" key="3">
    <source>
        <dbReference type="ARBA" id="ARBA00022692"/>
    </source>
</evidence>
<accession>A0AAW1YFM6</accession>
<keyword evidence="9" id="KW-1185">Reference proteome</keyword>
<feature type="transmembrane region" description="Helical" evidence="6">
    <location>
        <begin position="203"/>
        <end position="223"/>
    </location>
</feature>
<dbReference type="GO" id="GO:0016020">
    <property type="term" value="C:membrane"/>
    <property type="evidence" value="ECO:0007669"/>
    <property type="project" value="UniProtKB-SubCell"/>
</dbReference>
<evidence type="ECO:0000259" key="7">
    <source>
        <dbReference type="Pfam" id="PF00892"/>
    </source>
</evidence>
<dbReference type="InterPro" id="IPR000620">
    <property type="entry name" value="EamA_dom"/>
</dbReference>
<keyword evidence="4 6" id="KW-1133">Transmembrane helix</keyword>
<dbReference type="Pfam" id="PF00892">
    <property type="entry name" value="EamA"/>
    <property type="match status" value="2"/>
</dbReference>
<keyword evidence="5 6" id="KW-0472">Membrane</keyword>